<feature type="domain" description="Bacteriophage CI repressor N-terminal" evidence="1">
    <location>
        <begin position="7"/>
        <end position="71"/>
    </location>
</feature>
<sequence length="117" mass="13823">MKIIIRDLIDRLKDSLDIKNDSDVAKMLNMAQNTLSGLIKRNSLQFETFEIVHQIILENQLSTNWILFGIKEDNLSNKSIINYEKELTDNIKKLTPKRQEYYYYKIKADLIEDELAK</sequence>
<evidence type="ECO:0000313" key="4">
    <source>
        <dbReference type="Proteomes" id="UP000262029"/>
    </source>
</evidence>
<proteinExistence type="predicted"/>
<reference evidence="3 5" key="1">
    <citation type="submission" date="2017-09" db="EMBL/GenBank/DDBJ databases">
        <title>Genomics of the genus Arcobacter.</title>
        <authorList>
            <person name="Perez-Cataluna A."/>
            <person name="Figueras M.J."/>
            <person name="Salas-Masso N."/>
        </authorList>
    </citation>
    <scope>NUCLEOTIDE SEQUENCE [LARGE SCALE GENOMIC DNA]</scope>
    <source>
        <strain evidence="3 5">LMG 6621</strain>
    </source>
</reference>
<dbReference type="GeneID" id="61751053"/>
<evidence type="ECO:0000259" key="1">
    <source>
        <dbReference type="Pfam" id="PF07022"/>
    </source>
</evidence>
<evidence type="ECO:0000313" key="2">
    <source>
        <dbReference type="EMBL" id="AXX85106.1"/>
    </source>
</evidence>
<reference evidence="2 4" key="2">
    <citation type="submission" date="2018-08" db="EMBL/GenBank/DDBJ databases">
        <title>Complete genome of the Arcobacter skirrowii type strain LMG 6621.</title>
        <authorList>
            <person name="Miller W.G."/>
            <person name="Yee E."/>
            <person name="Bono J.L."/>
        </authorList>
    </citation>
    <scope>NUCLEOTIDE SEQUENCE [LARGE SCALE GENOMIC DNA]</scope>
    <source>
        <strain evidence="2 4">CCUG 10374</strain>
    </source>
</reference>
<dbReference type="Proteomes" id="UP000290580">
    <property type="component" value="Unassembled WGS sequence"/>
</dbReference>
<organism evidence="2 4">
    <name type="scientific">Aliarcobacter skirrowii CCUG 10374</name>
    <dbReference type="NCBI Taxonomy" id="1032239"/>
    <lineage>
        <taxon>Bacteria</taxon>
        <taxon>Pseudomonadati</taxon>
        <taxon>Campylobacterota</taxon>
        <taxon>Epsilonproteobacteria</taxon>
        <taxon>Campylobacterales</taxon>
        <taxon>Arcobacteraceae</taxon>
        <taxon>Aliarcobacter</taxon>
    </lineage>
</organism>
<dbReference type="EMBL" id="CP032099">
    <property type="protein sequence ID" value="AXX85106.1"/>
    <property type="molecule type" value="Genomic_DNA"/>
</dbReference>
<protein>
    <submittedName>
        <fullName evidence="2">Transcriptional regulator, XRE family</fullName>
    </submittedName>
</protein>
<dbReference type="EMBL" id="NXIC01000003">
    <property type="protein sequence ID" value="RXI25919.1"/>
    <property type="molecule type" value="Genomic_DNA"/>
</dbReference>
<name>A0AAD0WNU2_9BACT</name>
<dbReference type="Pfam" id="PF07022">
    <property type="entry name" value="Phage_CI_repr"/>
    <property type="match status" value="1"/>
</dbReference>
<dbReference type="RefSeq" id="WP_115588276.1">
    <property type="nucleotide sequence ID" value="NZ_CP032099.1"/>
</dbReference>
<dbReference type="InterPro" id="IPR010744">
    <property type="entry name" value="Phage_CI_N"/>
</dbReference>
<dbReference type="Gene3D" id="1.10.260.40">
    <property type="entry name" value="lambda repressor-like DNA-binding domains"/>
    <property type="match status" value="1"/>
</dbReference>
<dbReference type="Proteomes" id="UP000262029">
    <property type="component" value="Chromosome"/>
</dbReference>
<dbReference type="AlphaFoldDB" id="A0AAD0WNU2"/>
<evidence type="ECO:0000313" key="5">
    <source>
        <dbReference type="Proteomes" id="UP000290580"/>
    </source>
</evidence>
<evidence type="ECO:0000313" key="3">
    <source>
        <dbReference type="EMBL" id="RXI25919.1"/>
    </source>
</evidence>
<dbReference type="InterPro" id="IPR010982">
    <property type="entry name" value="Lambda_DNA-bd_dom_sf"/>
</dbReference>
<accession>A0AAD0WNU2</accession>
<dbReference type="GO" id="GO:0045892">
    <property type="term" value="P:negative regulation of DNA-templated transcription"/>
    <property type="evidence" value="ECO:0007669"/>
    <property type="project" value="InterPro"/>
</dbReference>
<gene>
    <name evidence="2" type="ORF">ASKIR_1302</name>
    <name evidence="3" type="ORF">CP959_06360</name>
</gene>
<keyword evidence="5" id="KW-1185">Reference proteome</keyword>
<dbReference type="GO" id="GO:0003677">
    <property type="term" value="F:DNA binding"/>
    <property type="evidence" value="ECO:0007669"/>
    <property type="project" value="InterPro"/>
</dbReference>